<protein>
    <submittedName>
        <fullName evidence="1">Uncharacterized protein</fullName>
    </submittedName>
</protein>
<organism evidence="1">
    <name type="scientific">termite gut metagenome</name>
    <dbReference type="NCBI Taxonomy" id="433724"/>
    <lineage>
        <taxon>unclassified sequences</taxon>
        <taxon>metagenomes</taxon>
        <taxon>organismal metagenomes</taxon>
    </lineage>
</organism>
<comment type="caution">
    <text evidence="1">The sequence shown here is derived from an EMBL/GenBank/DDBJ whole genome shotgun (WGS) entry which is preliminary data.</text>
</comment>
<sequence length="40" mass="4262">MKKKLNVGAGLGASRPKALAFLEEKDGKVSKIISIFAPFT</sequence>
<reference evidence="1" key="1">
    <citation type="submission" date="2019-03" db="EMBL/GenBank/DDBJ databases">
        <title>Single cell metagenomics reveals metabolic interactions within the superorganism composed of flagellate Streblomastix strix and complex community of Bacteroidetes bacteria on its surface.</title>
        <authorList>
            <person name="Treitli S.C."/>
            <person name="Kolisko M."/>
            <person name="Husnik F."/>
            <person name="Keeling P."/>
            <person name="Hampl V."/>
        </authorList>
    </citation>
    <scope>NUCLEOTIDE SEQUENCE</scope>
    <source>
        <strain evidence="1">STM</strain>
    </source>
</reference>
<dbReference type="EMBL" id="SNRY01000026">
    <property type="protein sequence ID" value="KAA6350543.1"/>
    <property type="molecule type" value="Genomic_DNA"/>
</dbReference>
<accession>A0A5J4SYW2</accession>
<evidence type="ECO:0000313" key="1">
    <source>
        <dbReference type="EMBL" id="KAA6350543.1"/>
    </source>
</evidence>
<gene>
    <name evidence="1" type="ORF">EZS27_002026</name>
</gene>
<proteinExistence type="predicted"/>
<name>A0A5J4SYW2_9ZZZZ</name>
<dbReference type="AlphaFoldDB" id="A0A5J4SYW2"/>